<sequence>MGSFTVGMKCLRVVYSIAACISAILLLVFSIILYAQFESVNDEYQLLIDNWEKNPISEIQLVDADDSCPSGFENDFFYYKPSPTKEGCLCRNKDISTQKCCKNAEDDNCECYGDDIDAISQSKIEPFKKWNNFDEVGEDDENYKICVKRIDEYNFLKKAPLSKNFECEEEEKLCGNNYCVPSDEKCPITSIGVDSALPTSLSSVYGLSVDLPVGDSGFGPLHDDQDEGGYIKIYTNTAFTQSKILYWVREEEDILPLVESKAEQGQGVCIKSTDNNLQSGANNYPLDENKSCDEVDNRYIGVDLQLSEEVFFKINYQSPLKNLPDYDDYLDSDVYFKLYYRNNVQLGFECRDDLDKFVSNEDDLNNVEIGLLTLMIVCILLSIVLLFLEWWSVWIDGDKTDFYGPVVCIKDDRKNCFIVFVGCAKIVTITAMFVGLIFCYIQFYIQKGFVDSVLNADCLDSETNKLFEKINDTLQGGYLNAILIIFIFYFIFEPNFCYGWLLVFGKCCECCNIAKRQKKDKKYKKKHKGSSSSSDSDKSKKKHKKNKKDKNNNTPTPFIAGQPLGPQYPQQQPQYPQQQPQYPPQQQPQYPPQQQPQYPPQQQPQYPPQQYPQNQPYQQPQQPQYYPQQQQPNQYPQQYNTNQPYNPM</sequence>
<feature type="compositionally biased region" description="Pro residues" evidence="1">
    <location>
        <begin position="581"/>
        <end position="610"/>
    </location>
</feature>
<feature type="transmembrane region" description="Helical" evidence="2">
    <location>
        <begin position="369"/>
        <end position="395"/>
    </location>
</feature>
<dbReference type="OrthoDB" id="298503at2759"/>
<proteinExistence type="predicted"/>
<feature type="compositionally biased region" description="Low complexity" evidence="1">
    <location>
        <begin position="567"/>
        <end position="580"/>
    </location>
</feature>
<dbReference type="InParanoid" id="A0A0V0QIV7"/>
<feature type="transmembrane region" description="Helical" evidence="2">
    <location>
        <begin position="12"/>
        <end position="35"/>
    </location>
</feature>
<keyword evidence="2" id="KW-0812">Transmembrane</keyword>
<feature type="compositionally biased region" description="Low complexity" evidence="1">
    <location>
        <begin position="611"/>
        <end position="648"/>
    </location>
</feature>
<dbReference type="Proteomes" id="UP000054937">
    <property type="component" value="Unassembled WGS sequence"/>
</dbReference>
<feature type="region of interest" description="Disordered" evidence="1">
    <location>
        <begin position="522"/>
        <end position="648"/>
    </location>
</feature>
<keyword evidence="2" id="KW-1133">Transmembrane helix</keyword>
<keyword evidence="4" id="KW-1185">Reference proteome</keyword>
<dbReference type="AlphaFoldDB" id="A0A0V0QIV7"/>
<feature type="transmembrane region" description="Helical" evidence="2">
    <location>
        <begin position="416"/>
        <end position="445"/>
    </location>
</feature>
<evidence type="ECO:0000313" key="3">
    <source>
        <dbReference type="EMBL" id="KRX02158.1"/>
    </source>
</evidence>
<evidence type="ECO:0000256" key="1">
    <source>
        <dbReference type="SAM" id="MobiDB-lite"/>
    </source>
</evidence>
<gene>
    <name evidence="3" type="ORF">PPERSA_06353</name>
</gene>
<dbReference type="EMBL" id="LDAU01000157">
    <property type="protein sequence ID" value="KRX02158.1"/>
    <property type="molecule type" value="Genomic_DNA"/>
</dbReference>
<keyword evidence="2" id="KW-0472">Membrane</keyword>
<evidence type="ECO:0000256" key="2">
    <source>
        <dbReference type="SAM" id="Phobius"/>
    </source>
</evidence>
<feature type="compositionally biased region" description="Basic residues" evidence="1">
    <location>
        <begin position="539"/>
        <end position="548"/>
    </location>
</feature>
<comment type="caution">
    <text evidence="3">The sequence shown here is derived from an EMBL/GenBank/DDBJ whole genome shotgun (WGS) entry which is preliminary data.</text>
</comment>
<organism evidence="3 4">
    <name type="scientific">Pseudocohnilembus persalinus</name>
    <name type="common">Ciliate</name>
    <dbReference type="NCBI Taxonomy" id="266149"/>
    <lineage>
        <taxon>Eukaryota</taxon>
        <taxon>Sar</taxon>
        <taxon>Alveolata</taxon>
        <taxon>Ciliophora</taxon>
        <taxon>Intramacronucleata</taxon>
        <taxon>Oligohymenophorea</taxon>
        <taxon>Scuticociliatia</taxon>
        <taxon>Philasterida</taxon>
        <taxon>Pseudocohnilembidae</taxon>
        <taxon>Pseudocohnilembus</taxon>
    </lineage>
</organism>
<reference evidence="3 4" key="1">
    <citation type="journal article" date="2015" name="Sci. Rep.">
        <title>Genome of the facultative scuticociliatosis pathogen Pseudocohnilembus persalinus provides insight into its virulence through horizontal gene transfer.</title>
        <authorList>
            <person name="Xiong J."/>
            <person name="Wang G."/>
            <person name="Cheng J."/>
            <person name="Tian M."/>
            <person name="Pan X."/>
            <person name="Warren A."/>
            <person name="Jiang C."/>
            <person name="Yuan D."/>
            <person name="Miao W."/>
        </authorList>
    </citation>
    <scope>NUCLEOTIDE SEQUENCE [LARGE SCALE GENOMIC DNA]</scope>
    <source>
        <strain evidence="3">36N120E</strain>
    </source>
</reference>
<dbReference type="OMA" id="ECNDTMR"/>
<name>A0A0V0QIV7_PSEPJ</name>
<protein>
    <submittedName>
        <fullName evidence="3">Uncharacterized protein</fullName>
    </submittedName>
</protein>
<accession>A0A0V0QIV7</accession>
<evidence type="ECO:0000313" key="4">
    <source>
        <dbReference type="Proteomes" id="UP000054937"/>
    </source>
</evidence>